<protein>
    <submittedName>
        <fullName evidence="2">Peptidase C1A papain C-terminal domain-containing protein</fullName>
    </submittedName>
</protein>
<proteinExistence type="predicted"/>
<dbReference type="WBParaSite" id="ES5_v2.g8445.t1">
    <property type="protein sequence ID" value="ES5_v2.g8445.t1"/>
    <property type="gene ID" value="ES5_v2.g8445"/>
</dbReference>
<dbReference type="Proteomes" id="UP000887579">
    <property type="component" value="Unplaced"/>
</dbReference>
<evidence type="ECO:0000313" key="2">
    <source>
        <dbReference type="WBParaSite" id="ES5_v2.g8445.t1"/>
    </source>
</evidence>
<accession>A0AC34GUY5</accession>
<evidence type="ECO:0000313" key="1">
    <source>
        <dbReference type="Proteomes" id="UP000887579"/>
    </source>
</evidence>
<reference evidence="2" key="1">
    <citation type="submission" date="2022-11" db="UniProtKB">
        <authorList>
            <consortium name="WormBaseParasite"/>
        </authorList>
    </citation>
    <scope>IDENTIFICATION</scope>
</reference>
<sequence length="350" mass="39281">MVLPITLFSLFLGVIFAATTANAGVIDFKKLLNASDANAADVDEFAGAMEKFKFERSNASDVRRRLGHFRKTKKNIEGLRTKFKNAKFGVNKFSLMSTEEKQQFLGATTPDESPSDPREKRSALDNLISTNIPDEYDFRAVGKVTPVKNQKKCGSCYAFAATATVESQYLLRFNQTLDLSEQNIVSCYKKCSGGDPIYTLKYIQKNGISTESCQPYVASSDVPCPAECNNQKYYIGGYHNFGKNESTYAAQLYNYGPATVIVYVPESFMSYKSGVIDFPAAECKLNSLGKHAMVIVGYTPDYWIIKNSWGPDWGENGFVRVKRGQNYCHMNIQENVKISNNKLYHYNIFL</sequence>
<name>A0AC34GUY5_9BILA</name>
<organism evidence="1 2">
    <name type="scientific">Panagrolaimus sp. ES5</name>
    <dbReference type="NCBI Taxonomy" id="591445"/>
    <lineage>
        <taxon>Eukaryota</taxon>
        <taxon>Metazoa</taxon>
        <taxon>Ecdysozoa</taxon>
        <taxon>Nematoda</taxon>
        <taxon>Chromadorea</taxon>
        <taxon>Rhabditida</taxon>
        <taxon>Tylenchina</taxon>
        <taxon>Panagrolaimomorpha</taxon>
        <taxon>Panagrolaimoidea</taxon>
        <taxon>Panagrolaimidae</taxon>
        <taxon>Panagrolaimus</taxon>
    </lineage>
</organism>